<dbReference type="PANTHER" id="PTHR24322">
    <property type="entry name" value="PKSB"/>
    <property type="match status" value="1"/>
</dbReference>
<keyword evidence="6" id="KW-1185">Reference proteome</keyword>
<name>A0A6I9WP50_9HYME</name>
<dbReference type="RefSeq" id="XP_011643691.1">
    <property type="nucleotide sequence ID" value="XM_011645389.2"/>
</dbReference>
<keyword evidence="3" id="KW-0520">NAD</keyword>
<evidence type="ECO:0000256" key="2">
    <source>
        <dbReference type="ARBA" id="ARBA00023002"/>
    </source>
</evidence>
<feature type="transmembrane region" description="Helical" evidence="5">
    <location>
        <begin position="6"/>
        <end position="26"/>
    </location>
</feature>
<dbReference type="Pfam" id="PF00106">
    <property type="entry name" value="adh_short"/>
    <property type="match status" value="1"/>
</dbReference>
<keyword evidence="2" id="KW-0560">Oxidoreductase</keyword>
<dbReference type="Gene3D" id="3.40.50.720">
    <property type="entry name" value="NAD(P)-binding Rossmann-like Domain"/>
    <property type="match status" value="1"/>
</dbReference>
<evidence type="ECO:0000256" key="3">
    <source>
        <dbReference type="ARBA" id="ARBA00023027"/>
    </source>
</evidence>
<dbReference type="AlphaFoldDB" id="A0A6I9WP50"/>
<dbReference type="PANTHER" id="PTHR24322:SF748">
    <property type="entry name" value="FI23927P1-RELATED"/>
    <property type="match status" value="1"/>
</dbReference>
<reference evidence="7" key="1">
    <citation type="submission" date="2025-08" db="UniProtKB">
        <authorList>
            <consortium name="RefSeq"/>
        </authorList>
    </citation>
    <scope>IDENTIFICATION</scope>
</reference>
<accession>A0A6I9WP50</accession>
<evidence type="ECO:0000256" key="5">
    <source>
        <dbReference type="SAM" id="Phobius"/>
    </source>
</evidence>
<dbReference type="Proteomes" id="UP000504615">
    <property type="component" value="Unplaced"/>
</dbReference>
<dbReference type="PRINTS" id="PR00080">
    <property type="entry name" value="SDRFAMILY"/>
</dbReference>
<dbReference type="InterPro" id="IPR036291">
    <property type="entry name" value="NAD(P)-bd_dom_sf"/>
</dbReference>
<keyword evidence="5" id="KW-1133">Transmembrane helix</keyword>
<dbReference type="CDD" id="cd05339">
    <property type="entry name" value="17beta-HSDXI-like_SDR_c"/>
    <property type="match status" value="1"/>
</dbReference>
<gene>
    <name evidence="7" type="primary">LOC105431294</name>
</gene>
<organism evidence="6 7">
    <name type="scientific">Pogonomyrmex barbatus</name>
    <name type="common">red harvester ant</name>
    <dbReference type="NCBI Taxonomy" id="144034"/>
    <lineage>
        <taxon>Eukaryota</taxon>
        <taxon>Metazoa</taxon>
        <taxon>Ecdysozoa</taxon>
        <taxon>Arthropoda</taxon>
        <taxon>Hexapoda</taxon>
        <taxon>Insecta</taxon>
        <taxon>Pterygota</taxon>
        <taxon>Neoptera</taxon>
        <taxon>Endopterygota</taxon>
        <taxon>Hymenoptera</taxon>
        <taxon>Apocrita</taxon>
        <taxon>Aculeata</taxon>
        <taxon>Formicoidea</taxon>
        <taxon>Formicidae</taxon>
        <taxon>Myrmicinae</taxon>
        <taxon>Pogonomyrmex</taxon>
    </lineage>
</organism>
<proteinExistence type="inferred from homology"/>
<dbReference type="GeneID" id="105431294"/>
<dbReference type="SUPFAM" id="SSF51735">
    <property type="entry name" value="NAD(P)-binding Rossmann-fold domains"/>
    <property type="match status" value="1"/>
</dbReference>
<evidence type="ECO:0000313" key="6">
    <source>
        <dbReference type="Proteomes" id="UP000504615"/>
    </source>
</evidence>
<dbReference type="FunFam" id="3.40.50.720:FF:000202">
    <property type="entry name" value="Short-chain dehydrogenase/reductase family 16C member 6"/>
    <property type="match status" value="1"/>
</dbReference>
<dbReference type="GO" id="GO:0005811">
    <property type="term" value="C:lipid droplet"/>
    <property type="evidence" value="ECO:0007669"/>
    <property type="project" value="TreeGrafter"/>
</dbReference>
<dbReference type="OrthoDB" id="10253736at2759"/>
<keyword evidence="5" id="KW-0472">Membrane</keyword>
<dbReference type="PRINTS" id="PR00081">
    <property type="entry name" value="GDHRDH"/>
</dbReference>
<comment type="similarity">
    <text evidence="1 4">Belongs to the short-chain dehydrogenases/reductases (SDR) family.</text>
</comment>
<dbReference type="KEGG" id="pbar:105431294"/>
<evidence type="ECO:0000313" key="7">
    <source>
        <dbReference type="RefSeq" id="XP_011643691.1"/>
    </source>
</evidence>
<dbReference type="GO" id="GO:0016616">
    <property type="term" value="F:oxidoreductase activity, acting on the CH-OH group of donors, NAD or NADP as acceptor"/>
    <property type="evidence" value="ECO:0007669"/>
    <property type="project" value="TreeGrafter"/>
</dbReference>
<evidence type="ECO:0000256" key="1">
    <source>
        <dbReference type="ARBA" id="ARBA00006484"/>
    </source>
</evidence>
<protein>
    <submittedName>
        <fullName evidence="7">Short-chain dehydrogenase/reductase family 16C member 6-like</fullName>
    </submittedName>
</protein>
<evidence type="ECO:0000256" key="4">
    <source>
        <dbReference type="RuleBase" id="RU000363"/>
    </source>
</evidence>
<sequence>MTFLRSVGEVIGFLLLSIFAILKGMIKSFIPKKYKMKSIDGEIALVTGGGGGLGRLLSLRLADLGAIVIVWDINEIGIEETVKLVRAAGGTCYGYVCDLCDRTDIYKKAKIIQEEIGKVTILINNAGIVTGMKFLDTPDKLIIRTMDVNVMSHFWTVKAFLPLMLENNKGHIVSVASLAGQCGVPKLVDYCASKFAAMGFDEALRMELEYEGYNINTTVVCPYFIRSTGMFDDVKSRYIPTLSPNAVADRIITAMRCNEKYAIIPGYLQILLSLKWIFPWACSAMLLRGLVKDASPSHESNESCNESATATTVEEEYAISLKDQNSAAIHQQLARRISSSERKP</sequence>
<dbReference type="InterPro" id="IPR002347">
    <property type="entry name" value="SDR_fam"/>
</dbReference>
<keyword evidence="5" id="KW-0812">Transmembrane</keyword>